<dbReference type="Gene3D" id="3.30.200.20">
    <property type="entry name" value="Phosphorylase Kinase, domain 1"/>
    <property type="match status" value="1"/>
</dbReference>
<evidence type="ECO:0000313" key="3">
    <source>
        <dbReference type="Proteomes" id="UP000006365"/>
    </source>
</evidence>
<dbReference type="SUPFAM" id="SSF56112">
    <property type="entry name" value="Protein kinase-like (PK-like)"/>
    <property type="match status" value="1"/>
</dbReference>
<dbReference type="Pfam" id="PF01636">
    <property type="entry name" value="APH"/>
    <property type="match status" value="1"/>
</dbReference>
<accession>A0A7U4DNK9</accession>
<dbReference type="Proteomes" id="UP000006365">
    <property type="component" value="Chromosome"/>
</dbReference>
<reference evidence="2 3" key="1">
    <citation type="journal article" date="2011" name="Stand. Genomic Sci.">
        <title>Complete genome sequence of Desulfobulbus propionicus type strain (1pr3).</title>
        <authorList>
            <person name="Pagani I."/>
            <person name="Lapidus A."/>
            <person name="Nolan M."/>
            <person name="Lucas S."/>
            <person name="Hammon N."/>
            <person name="Deshpande S."/>
            <person name="Cheng J.F."/>
            <person name="Chertkov O."/>
            <person name="Davenport K."/>
            <person name="Tapia R."/>
            <person name="Han C."/>
            <person name="Goodwin L."/>
            <person name="Pitluck S."/>
            <person name="Liolios K."/>
            <person name="Mavromatis K."/>
            <person name="Ivanova N."/>
            <person name="Mikhailova N."/>
            <person name="Pati A."/>
            <person name="Chen A."/>
            <person name="Palaniappan K."/>
            <person name="Land M."/>
            <person name="Hauser L."/>
            <person name="Chang Y.J."/>
            <person name="Jeffries C.D."/>
            <person name="Detter J.C."/>
            <person name="Brambilla E."/>
            <person name="Kannan K.P."/>
            <person name="Djao O.D."/>
            <person name="Rohde M."/>
            <person name="Pukall R."/>
            <person name="Spring S."/>
            <person name="Goker M."/>
            <person name="Sikorski J."/>
            <person name="Woyke T."/>
            <person name="Bristow J."/>
            <person name="Eisen J.A."/>
            <person name="Markowitz V."/>
            <person name="Hugenholtz P."/>
            <person name="Kyrpides N.C."/>
            <person name="Klenk H.P."/>
        </authorList>
    </citation>
    <scope>NUCLEOTIDE SEQUENCE [LARGE SCALE GENOMIC DNA]</scope>
    <source>
        <strain evidence="3">ATCC 33891 / DSM 2032 / 1pr3</strain>
    </source>
</reference>
<evidence type="ECO:0000313" key="2">
    <source>
        <dbReference type="EMBL" id="ADW17201.1"/>
    </source>
</evidence>
<dbReference type="InterPro" id="IPR002575">
    <property type="entry name" value="Aminoglycoside_PTrfase"/>
</dbReference>
<sequence>MNVAQLISLAAQLLGKPEQAWNETSVQVTAVVPDGSSRRFFQLRDADGQGCLAILPPEQDPRGRAEAEAFFRIGTHLQQTGAPTPEILAFDPATGLALCEDLGDHRLYEQVSGQGIEQSLDLYEQAVRRLARMQVRAAEGFDPAWCWDSPRYDRQLMRERESGYFLRACCTDLLGLAFDREAVELECAQLAEAAAQAPADFFLHRDFQCRNIMLTGGAVRFIDFQGGRLGPLAYDLASLLLDPYAALPSSMQDHLLTVYLDALRELIPYDPEQFRREYLLLALQRNLQILGAFAYLSQVRRKPFFAQFLRPALASLRGLLAKPEAAGYAALNHLTDQCRQELKHRS</sequence>
<keyword evidence="3" id="KW-1185">Reference proteome</keyword>
<dbReference type="KEGG" id="dpr:Despr_1029"/>
<name>A0A7U4DNK9_DESPD</name>
<gene>
    <name evidence="2" type="ordered locus">Despr_1029</name>
</gene>
<protein>
    <submittedName>
        <fullName evidence="2">Aminoglycoside phosphotransferase</fullName>
    </submittedName>
</protein>
<organism evidence="2 3">
    <name type="scientific">Desulfobulbus propionicus (strain ATCC 33891 / DSM 2032 / VKM B-1956 / 1pr3)</name>
    <dbReference type="NCBI Taxonomy" id="577650"/>
    <lineage>
        <taxon>Bacteria</taxon>
        <taxon>Pseudomonadati</taxon>
        <taxon>Thermodesulfobacteriota</taxon>
        <taxon>Desulfobulbia</taxon>
        <taxon>Desulfobulbales</taxon>
        <taxon>Desulfobulbaceae</taxon>
        <taxon>Desulfobulbus</taxon>
    </lineage>
</organism>
<dbReference type="Gene3D" id="3.90.1200.10">
    <property type="match status" value="1"/>
</dbReference>
<proteinExistence type="predicted"/>
<dbReference type="EMBL" id="CP002364">
    <property type="protein sequence ID" value="ADW17201.1"/>
    <property type="molecule type" value="Genomic_DNA"/>
</dbReference>
<dbReference type="RefSeq" id="WP_015723744.1">
    <property type="nucleotide sequence ID" value="NC_014972.1"/>
</dbReference>
<dbReference type="InterPro" id="IPR011009">
    <property type="entry name" value="Kinase-like_dom_sf"/>
</dbReference>
<feature type="domain" description="Aminoglycoside phosphotransferase" evidence="1">
    <location>
        <begin position="32"/>
        <end position="262"/>
    </location>
</feature>
<evidence type="ECO:0000259" key="1">
    <source>
        <dbReference type="Pfam" id="PF01636"/>
    </source>
</evidence>
<dbReference type="AlphaFoldDB" id="A0A7U4DNK9"/>